<feature type="transmembrane region" description="Helical" evidence="6">
    <location>
        <begin position="240"/>
        <end position="255"/>
    </location>
</feature>
<evidence type="ECO:0000256" key="2">
    <source>
        <dbReference type="ARBA" id="ARBA00022475"/>
    </source>
</evidence>
<feature type="transmembrane region" description="Helical" evidence="6">
    <location>
        <begin position="398"/>
        <end position="417"/>
    </location>
</feature>
<organism evidence="8 9">
    <name type="scientific">Fonticella tunisiensis</name>
    <dbReference type="NCBI Taxonomy" id="1096341"/>
    <lineage>
        <taxon>Bacteria</taxon>
        <taxon>Bacillati</taxon>
        <taxon>Bacillota</taxon>
        <taxon>Clostridia</taxon>
        <taxon>Eubacteriales</taxon>
        <taxon>Clostridiaceae</taxon>
        <taxon>Fonticella</taxon>
    </lineage>
</organism>
<dbReference type="OrthoDB" id="9761531at2"/>
<gene>
    <name evidence="8" type="ORF">EDD71_12142</name>
</gene>
<feature type="transmembrane region" description="Helical" evidence="6">
    <location>
        <begin position="370"/>
        <end position="392"/>
    </location>
</feature>
<dbReference type="InterPro" id="IPR001279">
    <property type="entry name" value="Metallo-B-lactamas"/>
</dbReference>
<dbReference type="AlphaFoldDB" id="A0A4R7KA31"/>
<feature type="transmembrane region" description="Helical" evidence="6">
    <location>
        <begin position="340"/>
        <end position="358"/>
    </location>
</feature>
<evidence type="ECO:0000256" key="6">
    <source>
        <dbReference type="SAM" id="Phobius"/>
    </source>
</evidence>
<dbReference type="Pfam" id="PF00753">
    <property type="entry name" value="Lactamase_B"/>
    <property type="match status" value="1"/>
</dbReference>
<dbReference type="NCBIfam" id="TIGR00360">
    <property type="entry name" value="ComEC_N-term"/>
    <property type="match status" value="1"/>
</dbReference>
<dbReference type="NCBIfam" id="TIGR00361">
    <property type="entry name" value="ComEC_Rec2"/>
    <property type="match status" value="1"/>
</dbReference>
<protein>
    <submittedName>
        <fullName evidence="8">Competence protein ComEC</fullName>
    </submittedName>
</protein>
<feature type="transmembrane region" description="Helical" evidence="6">
    <location>
        <begin position="172"/>
        <end position="191"/>
    </location>
</feature>
<keyword evidence="2" id="KW-1003">Cell membrane</keyword>
<dbReference type="InterPro" id="IPR052159">
    <property type="entry name" value="Competence_DNA_uptake"/>
</dbReference>
<dbReference type="GO" id="GO:0030420">
    <property type="term" value="P:establishment of competence for transformation"/>
    <property type="evidence" value="ECO:0007669"/>
    <property type="project" value="InterPro"/>
</dbReference>
<evidence type="ECO:0000313" key="9">
    <source>
        <dbReference type="Proteomes" id="UP000295325"/>
    </source>
</evidence>
<feature type="transmembrane region" description="Helical" evidence="6">
    <location>
        <begin position="211"/>
        <end position="228"/>
    </location>
</feature>
<dbReference type="InterPro" id="IPR035681">
    <property type="entry name" value="ComA-like_MBL"/>
</dbReference>
<comment type="caution">
    <text evidence="8">The sequence shown here is derived from an EMBL/GenBank/DDBJ whole genome shotgun (WGS) entry which is preliminary data.</text>
</comment>
<dbReference type="PANTHER" id="PTHR30619:SF7">
    <property type="entry name" value="BETA-LACTAMASE DOMAIN PROTEIN"/>
    <property type="match status" value="1"/>
</dbReference>
<evidence type="ECO:0000259" key="7">
    <source>
        <dbReference type="SMART" id="SM00849"/>
    </source>
</evidence>
<dbReference type="SUPFAM" id="SSF56281">
    <property type="entry name" value="Metallo-hydrolase/oxidoreductase"/>
    <property type="match status" value="1"/>
</dbReference>
<evidence type="ECO:0000256" key="5">
    <source>
        <dbReference type="ARBA" id="ARBA00023136"/>
    </source>
</evidence>
<feature type="domain" description="Metallo-beta-lactamase" evidence="7">
    <location>
        <begin position="487"/>
        <end position="670"/>
    </location>
</feature>
<feature type="transmembrane region" description="Helical" evidence="6">
    <location>
        <begin position="455"/>
        <end position="473"/>
    </location>
</feature>
<dbReference type="PANTHER" id="PTHR30619">
    <property type="entry name" value="DNA INTERNALIZATION/COMPETENCE PROTEIN COMEC/REC2"/>
    <property type="match status" value="1"/>
</dbReference>
<dbReference type="Pfam" id="PF03772">
    <property type="entry name" value="Competence"/>
    <property type="match status" value="1"/>
</dbReference>
<evidence type="ECO:0000256" key="3">
    <source>
        <dbReference type="ARBA" id="ARBA00022692"/>
    </source>
</evidence>
<feature type="transmembrane region" description="Helical" evidence="6">
    <location>
        <begin position="290"/>
        <end position="320"/>
    </location>
</feature>
<dbReference type="Gene3D" id="3.60.15.10">
    <property type="entry name" value="Ribonuclease Z/Hydroxyacylglutathione hydrolase-like"/>
    <property type="match status" value="1"/>
</dbReference>
<keyword evidence="9" id="KW-1185">Reference proteome</keyword>
<keyword evidence="3 6" id="KW-0812">Transmembrane</keyword>
<feature type="transmembrane region" description="Helical" evidence="6">
    <location>
        <begin position="429"/>
        <end position="449"/>
    </location>
</feature>
<sequence length="714" mass="81371">MRKKFLILFIFFILGLISFHSSHLYLLSAALPALFLIFFIKKQSFMTVFSVLFLLLGFLAAYVHYSGFEHRYSFLRKSSLFQGYVIESRKNSFTLKNYNANYKIIASSYKALNVKPGDYVVFKGEVGEKPLYKKNRMNSSGIDAYVTIKNYDIEKINKYDVRMIPIKIREKINSALIGIDKSGGGFISGLITGYTEDLEDNDKDNFDNLGISHILAISGFNLGIVYYFSTKLLKDFSARLRHVLVILLCFIYTLIGGFQPSIFRAFVMICIANAGKILNRPYDILHGITLSAFVMLIFNSYFIYNPGFILSFLATSGIILLKDDIRDSIPEKIQFIGDELSVALSAFISTFPMVIWYRGFVSVISIGVNILLNPLVAFITVLGFVASFIYILTGINLVLYPVVFSGVLFLRLIKYMMHLNFQWFIEQPKPVFIVVYYALILMVFGYFNIKRHRRVNYYLKAFLAVLCIILLFYHGKLLKIHILNVGQGDSIFIETPERKCILIDTGPEFKDYSALKEHVLPYVKRKGYSKIDLLLITHFHRDHAGGLDYLLKNYRVDSLAAYKKPEKSIREFIELSKGNSIKVGSVLINVLYPPKNMTFEDDKNETCLVMELLYKDFSMLLTADAEVKILEGITGDYDVFKVSHHGSADAFSKKLIDNLKMDTAVISVGKNSFGHPSKDVVDELKKNNIEVFRTDQSGDISIVTEGKGYKVLFE</sequence>
<keyword evidence="4 6" id="KW-1133">Transmembrane helix</keyword>
<accession>A0A4R7KA31</accession>
<feature type="transmembrane region" description="Helical" evidence="6">
    <location>
        <begin position="45"/>
        <end position="68"/>
    </location>
</feature>
<proteinExistence type="predicted"/>
<reference evidence="8 9" key="1">
    <citation type="submission" date="2019-03" db="EMBL/GenBank/DDBJ databases">
        <title>Genomic Encyclopedia of Type Strains, Phase IV (KMG-IV): sequencing the most valuable type-strain genomes for metagenomic binning, comparative biology and taxonomic classification.</title>
        <authorList>
            <person name="Goeker M."/>
        </authorList>
    </citation>
    <scope>NUCLEOTIDE SEQUENCE [LARGE SCALE GENOMIC DNA]</scope>
    <source>
        <strain evidence="8 9">DSM 24455</strain>
    </source>
</reference>
<evidence type="ECO:0000313" key="8">
    <source>
        <dbReference type="EMBL" id="TDT51116.1"/>
    </source>
</evidence>
<dbReference type="EMBL" id="SOAZ01000021">
    <property type="protein sequence ID" value="TDT51116.1"/>
    <property type="molecule type" value="Genomic_DNA"/>
</dbReference>
<evidence type="ECO:0000256" key="1">
    <source>
        <dbReference type="ARBA" id="ARBA00004651"/>
    </source>
</evidence>
<dbReference type="InterPro" id="IPR004477">
    <property type="entry name" value="ComEC_N"/>
</dbReference>
<evidence type="ECO:0000256" key="4">
    <source>
        <dbReference type="ARBA" id="ARBA00022989"/>
    </source>
</evidence>
<comment type="subcellular location">
    <subcellularLocation>
        <location evidence="1">Cell membrane</location>
        <topology evidence="1">Multi-pass membrane protein</topology>
    </subcellularLocation>
</comment>
<name>A0A4R7KA31_9CLOT</name>
<dbReference type="GO" id="GO:0005886">
    <property type="term" value="C:plasma membrane"/>
    <property type="evidence" value="ECO:0007669"/>
    <property type="project" value="UniProtKB-SubCell"/>
</dbReference>
<dbReference type="Proteomes" id="UP000295325">
    <property type="component" value="Unassembled WGS sequence"/>
</dbReference>
<dbReference type="InterPro" id="IPR036866">
    <property type="entry name" value="RibonucZ/Hydroxyglut_hydro"/>
</dbReference>
<dbReference type="SMART" id="SM00849">
    <property type="entry name" value="Lactamase_B"/>
    <property type="match status" value="1"/>
</dbReference>
<dbReference type="InterPro" id="IPR004797">
    <property type="entry name" value="Competence_ComEC/Rec2"/>
</dbReference>
<keyword evidence="5 6" id="KW-0472">Membrane</keyword>
<dbReference type="CDD" id="cd07731">
    <property type="entry name" value="ComA-like_MBL-fold"/>
    <property type="match status" value="1"/>
</dbReference>